<evidence type="ECO:0008006" key="3">
    <source>
        <dbReference type="Google" id="ProtNLM"/>
    </source>
</evidence>
<organism evidence="1 2">
    <name type="scientific">Pseudomonas nunensis</name>
    <dbReference type="NCBI Taxonomy" id="2961896"/>
    <lineage>
        <taxon>Bacteria</taxon>
        <taxon>Pseudomonadati</taxon>
        <taxon>Pseudomonadota</taxon>
        <taxon>Gammaproteobacteria</taxon>
        <taxon>Pseudomonadales</taxon>
        <taxon>Pseudomonadaceae</taxon>
        <taxon>Pseudomonas</taxon>
    </lineage>
</organism>
<dbReference type="EMBL" id="CP101125">
    <property type="protein sequence ID" value="UTO16284.1"/>
    <property type="molecule type" value="Genomic_DNA"/>
</dbReference>
<gene>
    <name evidence="1" type="ORF">NK667_08020</name>
</gene>
<dbReference type="RefSeq" id="WP_201783188.1">
    <property type="nucleotide sequence ID" value="NZ_CP101125.1"/>
</dbReference>
<sequence length="307" mass="35339">MVASTREFDRWAGRGRTTWPFQVFQKHNAELSTMLIAHASALKFTYKYLGSKKANWEDPINKYFPNSEELMLCGFDTVKSWSDSYNTADNWINLNCVMAISSNFETYLSTVVKLALESDTGVLFGASKRIDGIEILKHGKKHSSNFEDEILNCTKGDWNSRTNSFLRIFGKAPDILLKNTRSLESIRKIRNDLGHAFGRDIKASRNHEVVNISKPKTLSREKAVKYQKLVFKICKDIDNQLFIDHIGEYQAVHFYHKLRQTLKHDDENKSRQLGNHVFALKKGLGHYGVELAGKKFCKGLIEYYEEL</sequence>
<evidence type="ECO:0000313" key="1">
    <source>
        <dbReference type="EMBL" id="UTO16284.1"/>
    </source>
</evidence>
<dbReference type="Proteomes" id="UP001059607">
    <property type="component" value="Chromosome"/>
</dbReference>
<evidence type="ECO:0000313" key="2">
    <source>
        <dbReference type="Proteomes" id="UP001059607"/>
    </source>
</evidence>
<name>A0ABY5EL77_9PSED</name>
<keyword evidence="2" id="KW-1185">Reference proteome</keyword>
<reference evidence="1" key="1">
    <citation type="submission" date="2022-07" db="EMBL/GenBank/DDBJ databases">
        <title>Pseudomonas nunamit sp. nov. an antifungal species isolated from Greenland.</title>
        <authorList>
            <person name="Ntana F."/>
            <person name="Hennessy R.C."/>
            <person name="Zervas A."/>
            <person name="Stougaard P."/>
        </authorList>
    </citation>
    <scope>NUCLEOTIDE SEQUENCE</scope>
    <source>
        <strain evidence="1">In5</strain>
    </source>
</reference>
<accession>A0ABY5EL77</accession>
<proteinExistence type="predicted"/>
<protein>
    <recommendedName>
        <fullName evidence="3">RiboL-PSP-HEPN domain-containing protein</fullName>
    </recommendedName>
</protein>